<proteinExistence type="predicted"/>
<gene>
    <name evidence="1" type="ORF">BDM02DRAFT_390427</name>
</gene>
<keyword evidence="2" id="KW-1185">Reference proteome</keyword>
<organism evidence="1 2">
    <name type="scientific">Thelephora ganbajun</name>
    <name type="common">Ganba fungus</name>
    <dbReference type="NCBI Taxonomy" id="370292"/>
    <lineage>
        <taxon>Eukaryota</taxon>
        <taxon>Fungi</taxon>
        <taxon>Dikarya</taxon>
        <taxon>Basidiomycota</taxon>
        <taxon>Agaricomycotina</taxon>
        <taxon>Agaricomycetes</taxon>
        <taxon>Thelephorales</taxon>
        <taxon>Thelephoraceae</taxon>
        <taxon>Thelephora</taxon>
    </lineage>
</organism>
<evidence type="ECO:0000313" key="1">
    <source>
        <dbReference type="EMBL" id="KAF9645865.1"/>
    </source>
</evidence>
<dbReference type="EMBL" id="MU118075">
    <property type="protein sequence ID" value="KAF9645865.1"/>
    <property type="molecule type" value="Genomic_DNA"/>
</dbReference>
<protein>
    <submittedName>
        <fullName evidence="1">Uncharacterized protein</fullName>
    </submittedName>
</protein>
<name>A0ACB6Z846_THEGA</name>
<reference evidence="1" key="1">
    <citation type="submission" date="2019-10" db="EMBL/GenBank/DDBJ databases">
        <authorList>
            <consortium name="DOE Joint Genome Institute"/>
            <person name="Kuo A."/>
            <person name="Miyauchi S."/>
            <person name="Kiss E."/>
            <person name="Drula E."/>
            <person name="Kohler A."/>
            <person name="Sanchez-Garcia M."/>
            <person name="Andreopoulos B."/>
            <person name="Barry K.W."/>
            <person name="Bonito G."/>
            <person name="Buee M."/>
            <person name="Carver A."/>
            <person name="Chen C."/>
            <person name="Cichocki N."/>
            <person name="Clum A."/>
            <person name="Culley D."/>
            <person name="Crous P.W."/>
            <person name="Fauchery L."/>
            <person name="Girlanda M."/>
            <person name="Hayes R."/>
            <person name="Keri Z."/>
            <person name="Labutti K."/>
            <person name="Lipzen A."/>
            <person name="Lombard V."/>
            <person name="Magnuson J."/>
            <person name="Maillard F."/>
            <person name="Morin E."/>
            <person name="Murat C."/>
            <person name="Nolan M."/>
            <person name="Ohm R."/>
            <person name="Pangilinan J."/>
            <person name="Pereira M."/>
            <person name="Perotto S."/>
            <person name="Peter M."/>
            <person name="Riley R."/>
            <person name="Sitrit Y."/>
            <person name="Stielow B."/>
            <person name="Szollosi G."/>
            <person name="Zifcakova L."/>
            <person name="Stursova M."/>
            <person name="Spatafora J.W."/>
            <person name="Tedersoo L."/>
            <person name="Vaario L.-M."/>
            <person name="Yamada A."/>
            <person name="Yan M."/>
            <person name="Wang P."/>
            <person name="Xu J."/>
            <person name="Bruns T."/>
            <person name="Baldrian P."/>
            <person name="Vilgalys R."/>
            <person name="Henrissat B."/>
            <person name="Grigoriev I.V."/>
            <person name="Hibbett D."/>
            <person name="Nagy L.G."/>
            <person name="Martin F.M."/>
        </authorList>
    </citation>
    <scope>NUCLEOTIDE SEQUENCE</scope>
    <source>
        <strain evidence="1">P2</strain>
    </source>
</reference>
<reference evidence="1" key="2">
    <citation type="journal article" date="2020" name="Nat. Commun.">
        <title>Large-scale genome sequencing of mycorrhizal fungi provides insights into the early evolution of symbiotic traits.</title>
        <authorList>
            <person name="Miyauchi S."/>
            <person name="Kiss E."/>
            <person name="Kuo A."/>
            <person name="Drula E."/>
            <person name="Kohler A."/>
            <person name="Sanchez-Garcia M."/>
            <person name="Morin E."/>
            <person name="Andreopoulos B."/>
            <person name="Barry K.W."/>
            <person name="Bonito G."/>
            <person name="Buee M."/>
            <person name="Carver A."/>
            <person name="Chen C."/>
            <person name="Cichocki N."/>
            <person name="Clum A."/>
            <person name="Culley D."/>
            <person name="Crous P.W."/>
            <person name="Fauchery L."/>
            <person name="Girlanda M."/>
            <person name="Hayes R.D."/>
            <person name="Keri Z."/>
            <person name="LaButti K."/>
            <person name="Lipzen A."/>
            <person name="Lombard V."/>
            <person name="Magnuson J."/>
            <person name="Maillard F."/>
            <person name="Murat C."/>
            <person name="Nolan M."/>
            <person name="Ohm R.A."/>
            <person name="Pangilinan J."/>
            <person name="Pereira M.F."/>
            <person name="Perotto S."/>
            <person name="Peter M."/>
            <person name="Pfister S."/>
            <person name="Riley R."/>
            <person name="Sitrit Y."/>
            <person name="Stielow J.B."/>
            <person name="Szollosi G."/>
            <person name="Zifcakova L."/>
            <person name="Stursova M."/>
            <person name="Spatafora J.W."/>
            <person name="Tedersoo L."/>
            <person name="Vaario L.M."/>
            <person name="Yamada A."/>
            <person name="Yan M."/>
            <person name="Wang P."/>
            <person name="Xu J."/>
            <person name="Bruns T."/>
            <person name="Baldrian P."/>
            <person name="Vilgalys R."/>
            <person name="Dunand C."/>
            <person name="Henrissat B."/>
            <person name="Grigoriev I.V."/>
            <person name="Hibbett D."/>
            <person name="Nagy L.G."/>
            <person name="Martin F.M."/>
        </authorList>
    </citation>
    <scope>NUCLEOTIDE SEQUENCE</scope>
    <source>
        <strain evidence="1">P2</strain>
    </source>
</reference>
<evidence type="ECO:0000313" key="2">
    <source>
        <dbReference type="Proteomes" id="UP000886501"/>
    </source>
</evidence>
<accession>A0ACB6Z846</accession>
<dbReference type="Proteomes" id="UP000886501">
    <property type="component" value="Unassembled WGS sequence"/>
</dbReference>
<sequence length="466" mass="52533">MDGMVTWRFGLVMESLALMLQGSLLLLGYALSNYLFVINRVVAGVVIGFTSLGALFYLIITLAATRFYNCPFQTPFSRTFRFLIRFDDEHTRYLKRSREWSGRCLRLLGRTFSQMEKRTRPQSGGLRGWGGADIIPGDQIELPMASSDARPLLHEETNRNSPALDMDCVPWILEMSKDVDVTMDIAGHIPEFAWDATTWSIPPKMFYNAMRSCFDHSLGYLTLKPTFRYQAYTSAKAFLHLCIQSKYVAPESEKADFEPIPRMHQSAGSERHEGDSDLESVLGVIGYVLGDPKPMDWHKFSFTVPHHCWMGHILLYRAWDVLGNDEPLPDDIRGFVLHSLQLEPPPPKPIVADCLFIIGLVLGIELHRDDLSVVDKRTVIPPKTRSTALWRSWSSSYTSLRAKSWLKRVTSCSTSSCRHPPLSSTPRRRSGKPLVSPCTGPTSGTSPCRRSANLKTSSPSWVITPT</sequence>
<comment type="caution">
    <text evidence="1">The sequence shown here is derived from an EMBL/GenBank/DDBJ whole genome shotgun (WGS) entry which is preliminary data.</text>
</comment>